<organism evidence="6 7">
    <name type="scientific">Desulfofundulus australicus DSM 11792</name>
    <dbReference type="NCBI Taxonomy" id="1121425"/>
    <lineage>
        <taxon>Bacteria</taxon>
        <taxon>Bacillati</taxon>
        <taxon>Bacillota</taxon>
        <taxon>Clostridia</taxon>
        <taxon>Eubacteriales</taxon>
        <taxon>Peptococcaceae</taxon>
        <taxon>Desulfofundulus</taxon>
    </lineage>
</organism>
<evidence type="ECO:0000256" key="5">
    <source>
        <dbReference type="HAMAP-Rule" id="MF_01874"/>
    </source>
</evidence>
<dbReference type="PANTHER" id="PTHR38452:SF1">
    <property type="entry name" value="UPF0756 MEMBRANE PROTEIN YEAL"/>
    <property type="match status" value="1"/>
</dbReference>
<proteinExistence type="inferred from homology"/>
<dbReference type="AlphaFoldDB" id="A0A1M5DKY0"/>
<name>A0A1M5DKY0_9FIRM</name>
<evidence type="ECO:0000256" key="2">
    <source>
        <dbReference type="ARBA" id="ARBA00022692"/>
    </source>
</evidence>
<dbReference type="OrthoDB" id="80306at2"/>
<evidence type="ECO:0000256" key="4">
    <source>
        <dbReference type="ARBA" id="ARBA00023136"/>
    </source>
</evidence>
<dbReference type="GO" id="GO:0005886">
    <property type="term" value="C:plasma membrane"/>
    <property type="evidence" value="ECO:0007669"/>
    <property type="project" value="UniProtKB-SubCell"/>
</dbReference>
<dbReference type="Pfam" id="PF04284">
    <property type="entry name" value="DUF441"/>
    <property type="match status" value="1"/>
</dbReference>
<feature type="transmembrane region" description="Helical" evidence="5">
    <location>
        <begin position="110"/>
        <end position="127"/>
    </location>
</feature>
<comment type="subcellular location">
    <subcellularLocation>
        <location evidence="5">Cell membrane</location>
        <topology evidence="5">Multi-pass membrane protein</topology>
    </subcellularLocation>
</comment>
<evidence type="ECO:0000256" key="3">
    <source>
        <dbReference type="ARBA" id="ARBA00022989"/>
    </source>
</evidence>
<sequence>MPGFTLLVALFLIGVIARSNLIATAACLLLIIKLAKLNFIFPFLEKRGLELGLLFLLLSILVPVATGRITEREMLYNLTSLPGLLALFGGALATHLNGEGLRLLQLQPEIIFGLVTGSIIGIVFLGGVPVGPLMAAGITALFMELASWLKN</sequence>
<keyword evidence="4 5" id="KW-0472">Membrane</keyword>
<comment type="similarity">
    <text evidence="5">Belongs to the UPF0756 family.</text>
</comment>
<keyword evidence="2 5" id="KW-0812">Transmembrane</keyword>
<dbReference type="RefSeq" id="WP_027356703.1">
    <property type="nucleotide sequence ID" value="NZ_FQUW01000051.1"/>
</dbReference>
<keyword evidence="3 5" id="KW-1133">Transmembrane helix</keyword>
<evidence type="ECO:0000313" key="6">
    <source>
        <dbReference type="EMBL" id="SHF67555.1"/>
    </source>
</evidence>
<reference evidence="7" key="1">
    <citation type="submission" date="2016-11" db="EMBL/GenBank/DDBJ databases">
        <authorList>
            <person name="Varghese N."/>
            <person name="Submissions S."/>
        </authorList>
    </citation>
    <scope>NUCLEOTIDE SEQUENCE [LARGE SCALE GENOMIC DNA]</scope>
    <source>
        <strain evidence="7">DSM 11792</strain>
    </source>
</reference>
<protein>
    <recommendedName>
        <fullName evidence="5">UPF0756 membrane protein SAMN02745218_02853</fullName>
    </recommendedName>
</protein>
<feature type="transmembrane region" description="Helical" evidence="5">
    <location>
        <begin position="6"/>
        <end position="31"/>
    </location>
</feature>
<keyword evidence="7" id="KW-1185">Reference proteome</keyword>
<dbReference type="PANTHER" id="PTHR38452">
    <property type="entry name" value="UPF0756 MEMBRANE PROTEIN YEAL"/>
    <property type="match status" value="1"/>
</dbReference>
<evidence type="ECO:0000313" key="7">
    <source>
        <dbReference type="Proteomes" id="UP000184196"/>
    </source>
</evidence>
<evidence type="ECO:0000256" key="1">
    <source>
        <dbReference type="ARBA" id="ARBA00022475"/>
    </source>
</evidence>
<dbReference type="EMBL" id="FQUW01000051">
    <property type="protein sequence ID" value="SHF67555.1"/>
    <property type="molecule type" value="Genomic_DNA"/>
</dbReference>
<dbReference type="Proteomes" id="UP000184196">
    <property type="component" value="Unassembled WGS sequence"/>
</dbReference>
<dbReference type="InterPro" id="IPR007382">
    <property type="entry name" value="UPF0756_TM"/>
</dbReference>
<dbReference type="HAMAP" id="MF_01874">
    <property type="entry name" value="UPF0756"/>
    <property type="match status" value="1"/>
</dbReference>
<keyword evidence="1 5" id="KW-1003">Cell membrane</keyword>
<feature type="transmembrane region" description="Helical" evidence="5">
    <location>
        <begin position="51"/>
        <end position="69"/>
    </location>
</feature>
<accession>A0A1M5DKY0</accession>
<gene>
    <name evidence="6" type="ORF">SAMN02745218_02853</name>
</gene>
<feature type="transmembrane region" description="Helical" evidence="5">
    <location>
        <begin position="75"/>
        <end position="98"/>
    </location>
</feature>